<feature type="region of interest" description="Disordered" evidence="1">
    <location>
        <begin position="1"/>
        <end position="22"/>
    </location>
</feature>
<dbReference type="OMA" id="HCPLRRH"/>
<dbReference type="OrthoDB" id="1931495at2759"/>
<dbReference type="PANTHER" id="PTHR48235">
    <property type="entry name" value="OS01G0916700 PROTEIN"/>
    <property type="match status" value="1"/>
</dbReference>
<name>A0A200Q0V9_MACCD</name>
<reference evidence="2 3" key="1">
    <citation type="journal article" date="2017" name="Mol. Plant">
        <title>The Genome of Medicinal Plant Macleaya cordata Provides New Insights into Benzylisoquinoline Alkaloids Metabolism.</title>
        <authorList>
            <person name="Liu X."/>
            <person name="Liu Y."/>
            <person name="Huang P."/>
            <person name="Ma Y."/>
            <person name="Qing Z."/>
            <person name="Tang Q."/>
            <person name="Cao H."/>
            <person name="Cheng P."/>
            <person name="Zheng Y."/>
            <person name="Yuan Z."/>
            <person name="Zhou Y."/>
            <person name="Liu J."/>
            <person name="Tang Z."/>
            <person name="Zhuo Y."/>
            <person name="Zhang Y."/>
            <person name="Yu L."/>
            <person name="Huang J."/>
            <person name="Yang P."/>
            <person name="Peng Q."/>
            <person name="Zhang J."/>
            <person name="Jiang W."/>
            <person name="Zhang Z."/>
            <person name="Lin K."/>
            <person name="Ro D.K."/>
            <person name="Chen X."/>
            <person name="Xiong X."/>
            <person name="Shang Y."/>
            <person name="Huang S."/>
            <person name="Zeng J."/>
        </authorList>
    </citation>
    <scope>NUCLEOTIDE SEQUENCE [LARGE SCALE GENOMIC DNA]</scope>
    <source>
        <strain evidence="3">cv. BLH2017</strain>
        <tissue evidence="2">Root</tissue>
    </source>
</reference>
<protein>
    <submittedName>
        <fullName evidence="2">Uncharacterized protein</fullName>
    </submittedName>
</protein>
<keyword evidence="3" id="KW-1185">Reference proteome</keyword>
<evidence type="ECO:0000313" key="3">
    <source>
        <dbReference type="Proteomes" id="UP000195402"/>
    </source>
</evidence>
<sequence>MELSNGGSMAVQHSMVPSGTHHHPHFPHCPHHHHHHFHHCPNHHHHHFHHCRHHHHHHHQHFCSLNPHFALCQKPTFHPNLCPNFAFCPTISGEPKSGISVATPGALDVELSGSKEPVGSEDQLLQEEFKIEEEDEEPIYVMTEEWMEFFAKSEAKRRLEKQAKKKKKKKQGN</sequence>
<accession>A0A200Q0V9</accession>
<organism evidence="2 3">
    <name type="scientific">Macleaya cordata</name>
    <name type="common">Five-seeded plume-poppy</name>
    <name type="synonym">Bocconia cordata</name>
    <dbReference type="NCBI Taxonomy" id="56857"/>
    <lineage>
        <taxon>Eukaryota</taxon>
        <taxon>Viridiplantae</taxon>
        <taxon>Streptophyta</taxon>
        <taxon>Embryophyta</taxon>
        <taxon>Tracheophyta</taxon>
        <taxon>Spermatophyta</taxon>
        <taxon>Magnoliopsida</taxon>
        <taxon>Ranunculales</taxon>
        <taxon>Papaveraceae</taxon>
        <taxon>Papaveroideae</taxon>
        <taxon>Macleaya</taxon>
    </lineage>
</organism>
<dbReference type="STRING" id="56857.A0A200Q0V9"/>
<dbReference type="InParanoid" id="A0A200Q0V9"/>
<dbReference type="EMBL" id="MVGT01003436">
    <property type="protein sequence ID" value="OVA04035.1"/>
    <property type="molecule type" value="Genomic_DNA"/>
</dbReference>
<comment type="caution">
    <text evidence="2">The sequence shown here is derived from an EMBL/GenBank/DDBJ whole genome shotgun (WGS) entry which is preliminary data.</text>
</comment>
<evidence type="ECO:0000256" key="1">
    <source>
        <dbReference type="SAM" id="MobiDB-lite"/>
    </source>
</evidence>
<evidence type="ECO:0000313" key="2">
    <source>
        <dbReference type="EMBL" id="OVA04035.1"/>
    </source>
</evidence>
<gene>
    <name evidence="2" type="ORF">BVC80_693g25</name>
</gene>
<proteinExistence type="predicted"/>
<dbReference type="AlphaFoldDB" id="A0A200Q0V9"/>
<dbReference type="PANTHER" id="PTHR48235:SF1">
    <property type="entry name" value="OS01G0916700 PROTEIN"/>
    <property type="match status" value="1"/>
</dbReference>
<dbReference type="Proteomes" id="UP000195402">
    <property type="component" value="Unassembled WGS sequence"/>
</dbReference>